<comment type="caution">
    <text evidence="3">The sequence shown here is derived from an EMBL/GenBank/DDBJ whole genome shotgun (WGS) entry which is preliminary data.</text>
</comment>
<dbReference type="Pfam" id="PF05163">
    <property type="entry name" value="DinB"/>
    <property type="match status" value="1"/>
</dbReference>
<dbReference type="SUPFAM" id="SSF109854">
    <property type="entry name" value="DinB/YfiT-like putative metalloenzymes"/>
    <property type="match status" value="1"/>
</dbReference>
<dbReference type="InterPro" id="IPR007837">
    <property type="entry name" value="DinB"/>
</dbReference>
<dbReference type="InterPro" id="IPR034660">
    <property type="entry name" value="DinB/YfiT-like"/>
</dbReference>
<dbReference type="Gene3D" id="1.20.120.450">
    <property type="entry name" value="dinb family like domain"/>
    <property type="match status" value="1"/>
</dbReference>
<evidence type="ECO:0000256" key="2">
    <source>
        <dbReference type="ARBA" id="ARBA00022723"/>
    </source>
</evidence>
<dbReference type="EMBL" id="BAABGZ010000008">
    <property type="protein sequence ID" value="GAA4348134.1"/>
    <property type="molecule type" value="Genomic_DNA"/>
</dbReference>
<proteinExistence type="inferred from homology"/>
<dbReference type="Proteomes" id="UP001501153">
    <property type="component" value="Unassembled WGS sequence"/>
</dbReference>
<protein>
    <submittedName>
        <fullName evidence="3">DinB family protein</fullName>
    </submittedName>
</protein>
<sequence>MLTALAPAPQAQAFLPELAHELHLTRRVLERAPEAYFGWQPHPKSMTLGKLSSHVADLLANIASTLRTAEYDLANYAADHAELPATSAELLRRFDAGGADSQAALEEASAEAFEQAWTLRHGDYIILQQPRTQIVRHLISHCVHHRGQLSLYLRLLDVPVPSIYGPSADEPAA</sequence>
<organism evidence="3 4">
    <name type="scientific">Hymenobacter saemangeumensis</name>
    <dbReference type="NCBI Taxonomy" id="1084522"/>
    <lineage>
        <taxon>Bacteria</taxon>
        <taxon>Pseudomonadati</taxon>
        <taxon>Bacteroidota</taxon>
        <taxon>Cytophagia</taxon>
        <taxon>Cytophagales</taxon>
        <taxon>Hymenobacteraceae</taxon>
        <taxon>Hymenobacter</taxon>
    </lineage>
</organism>
<name>A0ABP8HZL1_9BACT</name>
<evidence type="ECO:0000256" key="1">
    <source>
        <dbReference type="ARBA" id="ARBA00008635"/>
    </source>
</evidence>
<dbReference type="RefSeq" id="WP_345233289.1">
    <property type="nucleotide sequence ID" value="NZ_BAABGZ010000008.1"/>
</dbReference>
<keyword evidence="2" id="KW-0479">Metal-binding</keyword>
<gene>
    <name evidence="3" type="ORF">GCM10023185_03760</name>
</gene>
<evidence type="ECO:0000313" key="3">
    <source>
        <dbReference type="EMBL" id="GAA4348134.1"/>
    </source>
</evidence>
<evidence type="ECO:0000313" key="4">
    <source>
        <dbReference type="Proteomes" id="UP001501153"/>
    </source>
</evidence>
<reference evidence="4" key="1">
    <citation type="journal article" date="2019" name="Int. J. Syst. Evol. Microbiol.">
        <title>The Global Catalogue of Microorganisms (GCM) 10K type strain sequencing project: providing services to taxonomists for standard genome sequencing and annotation.</title>
        <authorList>
            <consortium name="The Broad Institute Genomics Platform"/>
            <consortium name="The Broad Institute Genome Sequencing Center for Infectious Disease"/>
            <person name="Wu L."/>
            <person name="Ma J."/>
        </authorList>
    </citation>
    <scope>NUCLEOTIDE SEQUENCE [LARGE SCALE GENOMIC DNA]</scope>
    <source>
        <strain evidence="4">JCM 17923</strain>
    </source>
</reference>
<keyword evidence="4" id="KW-1185">Reference proteome</keyword>
<comment type="similarity">
    <text evidence="1">Belongs to the DinB family.</text>
</comment>
<accession>A0ABP8HZL1</accession>